<protein>
    <submittedName>
        <fullName evidence="6">Apoptosis-inducing factor, putative</fullName>
    </submittedName>
</protein>
<evidence type="ECO:0000313" key="7">
    <source>
        <dbReference type="Proteomes" id="UP000007800"/>
    </source>
</evidence>
<dbReference type="GO" id="GO:0050660">
    <property type="term" value="F:flavin adenine dinucleotide binding"/>
    <property type="evidence" value="ECO:0007669"/>
    <property type="project" value="TreeGrafter"/>
</dbReference>
<proteinExistence type="inferred from homology"/>
<name>C5LS80_PERM5</name>
<evidence type="ECO:0000256" key="2">
    <source>
        <dbReference type="ARBA" id="ARBA00022630"/>
    </source>
</evidence>
<dbReference type="GO" id="GO:0004174">
    <property type="term" value="F:electron-transferring-flavoprotein dehydrogenase activity"/>
    <property type="evidence" value="ECO:0007669"/>
    <property type="project" value="TreeGrafter"/>
</dbReference>
<dbReference type="RefSeq" id="XP_002767695.1">
    <property type="nucleotide sequence ID" value="XM_002767649.1"/>
</dbReference>
<dbReference type="PANTHER" id="PTHR43735:SF3">
    <property type="entry name" value="FERROPTOSIS SUPPRESSOR PROTEIN 1"/>
    <property type="match status" value="1"/>
</dbReference>
<dbReference type="InterPro" id="IPR036188">
    <property type="entry name" value="FAD/NAD-bd_sf"/>
</dbReference>
<dbReference type="Proteomes" id="UP000007800">
    <property type="component" value="Unassembled WGS sequence"/>
</dbReference>
<reference evidence="6 7" key="1">
    <citation type="submission" date="2008-07" db="EMBL/GenBank/DDBJ databases">
        <authorList>
            <person name="El-Sayed N."/>
            <person name="Caler E."/>
            <person name="Inman J."/>
            <person name="Amedeo P."/>
            <person name="Hass B."/>
            <person name="Wortman J."/>
        </authorList>
    </citation>
    <scope>NUCLEOTIDE SEQUENCE [LARGE SCALE GENOMIC DNA]</scope>
    <source>
        <strain evidence="7">ATCC 50983 / TXsc</strain>
    </source>
</reference>
<keyword evidence="4" id="KW-0560">Oxidoreductase</keyword>
<dbReference type="GeneID" id="9050186"/>
<evidence type="ECO:0000256" key="1">
    <source>
        <dbReference type="ARBA" id="ARBA00006442"/>
    </source>
</evidence>
<dbReference type="OMA" id="MAVTHQL"/>
<accession>C5LS80</accession>
<gene>
    <name evidence="6" type="ORF">Pmar_PMAR010343</name>
</gene>
<keyword evidence="3" id="KW-0274">FAD</keyword>
<comment type="similarity">
    <text evidence="1">Belongs to the FAD-dependent oxidoreductase family.</text>
</comment>
<evidence type="ECO:0000256" key="4">
    <source>
        <dbReference type="ARBA" id="ARBA00023002"/>
    </source>
</evidence>
<evidence type="ECO:0000256" key="3">
    <source>
        <dbReference type="ARBA" id="ARBA00022827"/>
    </source>
</evidence>
<dbReference type="GO" id="GO:0005737">
    <property type="term" value="C:cytoplasm"/>
    <property type="evidence" value="ECO:0007669"/>
    <property type="project" value="TreeGrafter"/>
</dbReference>
<dbReference type="PANTHER" id="PTHR43735">
    <property type="entry name" value="APOPTOSIS-INDUCING FACTOR 1"/>
    <property type="match status" value="1"/>
</dbReference>
<dbReference type="InterPro" id="IPR023753">
    <property type="entry name" value="FAD/NAD-binding_dom"/>
</dbReference>
<dbReference type="AlphaFoldDB" id="C5LS80"/>
<organism evidence="7">
    <name type="scientific">Perkinsus marinus (strain ATCC 50983 / TXsc)</name>
    <dbReference type="NCBI Taxonomy" id="423536"/>
    <lineage>
        <taxon>Eukaryota</taxon>
        <taxon>Sar</taxon>
        <taxon>Alveolata</taxon>
        <taxon>Perkinsozoa</taxon>
        <taxon>Perkinsea</taxon>
        <taxon>Perkinsida</taxon>
        <taxon>Perkinsidae</taxon>
        <taxon>Perkinsus</taxon>
    </lineage>
</organism>
<sequence length="419" mass="45925">MGSMFSMVPRNFQSNKKLVVVGGGYAGQGATILAQDLFTGVTQIEARYAGLVHKIGGVRACVRPEWGKHMVIPQNTLFKSNVHQIFKPAVGLDVMNSSVLVEGGQTVPYDYLIIATGAVNTSPADPPVTYTMTKQILDFYEESAKAIEEAQDIMFIGGGPVAIEIAGEIKQKYPSKRLSIITKGNRILQPGALKGHEGFLPSEFISQVESELKELGVGAIYIRSGVSTKDINREQFKDKPFIKNPGVVHFSDGSSAKPELIFWCTGSEPNTSWLRGKAGLPEDTFDQRGRVIVDDFLHVTGHQNIFAIGDCNTVNEEKMMATAGTYVGKPPNWPKGQADSALENIVQQELGASPRMYRRPDIIHMAITLGHMRGVTTGLPAPAAQLKSEQFFVDQQWHLARKAEPHLYRLDPAEETGHH</sequence>
<dbReference type="InParanoid" id="C5LS80"/>
<dbReference type="SUPFAM" id="SSF51905">
    <property type="entry name" value="FAD/NAD(P)-binding domain"/>
    <property type="match status" value="1"/>
</dbReference>
<dbReference type="PRINTS" id="PR00368">
    <property type="entry name" value="FADPNR"/>
</dbReference>
<dbReference type="Pfam" id="PF07992">
    <property type="entry name" value="Pyr_redox_2"/>
    <property type="match status" value="1"/>
</dbReference>
<keyword evidence="2" id="KW-0285">Flavoprotein</keyword>
<dbReference type="EMBL" id="GG685047">
    <property type="protein sequence ID" value="EER00413.1"/>
    <property type="molecule type" value="Genomic_DNA"/>
</dbReference>
<keyword evidence="7" id="KW-1185">Reference proteome</keyword>
<dbReference type="OrthoDB" id="3244603at2759"/>
<feature type="domain" description="FAD/NAD(P)-binding" evidence="5">
    <location>
        <begin position="17"/>
        <end position="316"/>
    </location>
</feature>
<evidence type="ECO:0000259" key="5">
    <source>
        <dbReference type="Pfam" id="PF07992"/>
    </source>
</evidence>
<dbReference type="Gene3D" id="3.50.50.100">
    <property type="match status" value="1"/>
</dbReference>
<evidence type="ECO:0000313" key="6">
    <source>
        <dbReference type="EMBL" id="EER00413.1"/>
    </source>
</evidence>
<dbReference type="PRINTS" id="PR00469">
    <property type="entry name" value="PNDRDTASEII"/>
</dbReference>